<proteinExistence type="predicted"/>
<protein>
    <submittedName>
        <fullName evidence="2">Uncharacterized protein</fullName>
    </submittedName>
</protein>
<comment type="caution">
    <text evidence="2">The sequence shown here is derived from an EMBL/GenBank/DDBJ whole genome shotgun (WGS) entry which is preliminary data.</text>
</comment>
<evidence type="ECO:0000313" key="2">
    <source>
        <dbReference type="EMBL" id="RED15571.1"/>
    </source>
</evidence>
<dbReference type="Proteomes" id="UP000256310">
    <property type="component" value="Unassembled WGS sequence"/>
</dbReference>
<dbReference type="RefSeq" id="WP_116235077.1">
    <property type="nucleotide sequence ID" value="NZ_QRDP01000004.1"/>
</dbReference>
<evidence type="ECO:0000256" key="1">
    <source>
        <dbReference type="SAM" id="SignalP"/>
    </source>
</evidence>
<dbReference type="AlphaFoldDB" id="A0A3D9FET0"/>
<reference evidence="2 3" key="1">
    <citation type="submission" date="2018-07" db="EMBL/GenBank/DDBJ databases">
        <title>Genomic Encyclopedia of Type Strains, Phase IV (KMG-IV): sequencing the most valuable type-strain genomes for metagenomic binning, comparative biology and taxonomic classification.</title>
        <authorList>
            <person name="Goeker M."/>
        </authorList>
    </citation>
    <scope>NUCLEOTIDE SEQUENCE [LARGE SCALE GENOMIC DNA]</scope>
    <source>
        <strain evidence="2 3">DSM 26725</strain>
    </source>
</reference>
<keyword evidence="1" id="KW-0732">Signal</keyword>
<accession>A0A3D9FET0</accession>
<keyword evidence="3" id="KW-1185">Reference proteome</keyword>
<feature type="signal peptide" evidence="1">
    <location>
        <begin position="1"/>
        <end position="21"/>
    </location>
</feature>
<organism evidence="2 3">
    <name type="scientific">Parasphingopyxis lamellibrachiae</name>
    <dbReference type="NCBI Taxonomy" id="680125"/>
    <lineage>
        <taxon>Bacteria</taxon>
        <taxon>Pseudomonadati</taxon>
        <taxon>Pseudomonadota</taxon>
        <taxon>Alphaproteobacteria</taxon>
        <taxon>Sphingomonadales</taxon>
        <taxon>Sphingomonadaceae</taxon>
        <taxon>Parasphingopyxis</taxon>
    </lineage>
</organism>
<sequence length="176" mass="18229">MRFKKFVASVALLGLSTQAAAQQACLTNAEAETMVQAILPSLITNVSEQCGSFLPANADLIARSQLLSERYTSAADAARPQAAGIALRILDDGESAGALDSDSGGELVLGIFEMGIAVAMAEAMDASSCPIANRVFTVLEPLPPRNFSSLLVLLIELGGPDDDEGSPRPFSICSAA</sequence>
<name>A0A3D9FET0_9SPHN</name>
<gene>
    <name evidence="2" type="ORF">DFR46_0568</name>
</gene>
<evidence type="ECO:0000313" key="3">
    <source>
        <dbReference type="Proteomes" id="UP000256310"/>
    </source>
</evidence>
<feature type="chain" id="PRO_5017590977" evidence="1">
    <location>
        <begin position="22"/>
        <end position="176"/>
    </location>
</feature>
<dbReference type="EMBL" id="QRDP01000004">
    <property type="protein sequence ID" value="RED15571.1"/>
    <property type="molecule type" value="Genomic_DNA"/>
</dbReference>
<dbReference type="OrthoDB" id="7594050at2"/>